<reference evidence="3 4" key="1">
    <citation type="journal article" date="2007" name="Proc. Natl. Acad. Sci. U.S.A.">
        <title>The tiny eukaryote Ostreococcus provides genomic insights into the paradox of plankton speciation.</title>
        <authorList>
            <person name="Palenik B."/>
            <person name="Grimwood J."/>
            <person name="Aerts A."/>
            <person name="Rouze P."/>
            <person name="Salamov A."/>
            <person name="Putnam N."/>
            <person name="Dupont C."/>
            <person name="Jorgensen R."/>
            <person name="Derelle E."/>
            <person name="Rombauts S."/>
            <person name="Zhou K."/>
            <person name="Otillar R."/>
            <person name="Merchant S.S."/>
            <person name="Podell S."/>
            <person name="Gaasterland T."/>
            <person name="Napoli C."/>
            <person name="Gendler K."/>
            <person name="Manuell A."/>
            <person name="Tai V."/>
            <person name="Vallon O."/>
            <person name="Piganeau G."/>
            <person name="Jancek S."/>
            <person name="Heijde M."/>
            <person name="Jabbari K."/>
            <person name="Bowler C."/>
            <person name="Lohr M."/>
            <person name="Robbens S."/>
            <person name="Werner G."/>
            <person name="Dubchak I."/>
            <person name="Pazour G.J."/>
            <person name="Ren Q."/>
            <person name="Paulsen I."/>
            <person name="Delwiche C."/>
            <person name="Schmutz J."/>
            <person name="Rokhsar D."/>
            <person name="Van de Peer Y."/>
            <person name="Moreau H."/>
            <person name="Grigoriev I.V."/>
        </authorList>
    </citation>
    <scope>NUCLEOTIDE SEQUENCE [LARGE SCALE GENOMIC DNA]</scope>
    <source>
        <strain evidence="3 4">CCE9901</strain>
    </source>
</reference>
<evidence type="ECO:0000256" key="1">
    <source>
        <dbReference type="ARBA" id="ARBA00007837"/>
    </source>
</evidence>
<protein>
    <recommendedName>
        <fullName evidence="2">Pyruvate phosphate dikinase AMP/ATP-binding domain-containing protein</fullName>
    </recommendedName>
</protein>
<dbReference type="InterPro" id="IPR013815">
    <property type="entry name" value="ATP_grasp_subdomain_1"/>
</dbReference>
<accession>A4S8J1</accession>
<dbReference type="OMA" id="FLHTGNW"/>
<dbReference type="Gramene" id="ABP00069">
    <property type="protein sequence ID" value="ABP00069"/>
    <property type="gene ID" value="OSTLU_25613"/>
</dbReference>
<dbReference type="eggNOG" id="ENOG502RE5K">
    <property type="taxonomic scope" value="Eukaryota"/>
</dbReference>
<dbReference type="PANTHER" id="PTHR46999">
    <property type="entry name" value="ALPHA-GLUCAN WATER DIKINASE 1, CHLOROPLASTIC-RELATED"/>
    <property type="match status" value="1"/>
</dbReference>
<dbReference type="Gene3D" id="3.30.470.20">
    <property type="entry name" value="ATP-grasp fold, B domain"/>
    <property type="match status" value="1"/>
</dbReference>
<sequence length="761" mass="82381">MASKQERLAGRIAHAATTAPDATSRGLMRASLAFLPRGGGNGDDIRMGILNIMRTHGIKEGHRPGIEDPFIAQWHQKLHSNTTPDDVKICEAYLHFLHTGNWDDFWAHLWDNAGLTREDLAGMKAGWRSDGIHGPAFHMPQMIDSFKHYLWVLKTTHSGGDVDSAMNFARNGLPGDLAWEVDDLLQNRDAWWVPGKIIEVRKKLLGVWQHDSPNRDVVMLDATLEKFFRTKVEAVDYGAMSSDDLLSLLELSLTNVALTNESTRIGEGLKFLQVAMGDGHGERWGADWSKTMDAALDFCALAMESDMDFLCRATQNAADIIASKSTKADPKYLINFGEENVRSHSLFVVSQLISTLRPAVRAAAGRSPWQIVSVGDASLETYAGMAKVQTLKMAGENVRFSIAGEDVQIDKANVSDATTTASAKATTKVSIAPYKPSDAWLITPDAYSSDIVGGKSNSLSEMAKELAAMNIANVDVPGSYALPFGTFERALEEDVDTRTALEAAVAAIETATTAEDRRAALADAREIIATRLVCPQGLESALDEAAAKLSPSVDLPRLWDAVCGVWASKWTERAWLSRKSCGIDDKDLNVAVLLMELVDAEFAFVVHTANPVTGDADEIFGEICVGLGETLVGNDAGSALGFTVSKTTGEVTLRSLPSKLCGHFAPSGGTVIARSDSNGEDLENFAGAGLYDSITAEPTEERVVDYTASSIVWNSLAREAMIRRISDIAKSVESYRGSPQDIEGAVVGDRIVLLQTRAQIC</sequence>
<proteinExistence type="inferred from homology"/>
<evidence type="ECO:0000313" key="3">
    <source>
        <dbReference type="EMBL" id="ABP00069.1"/>
    </source>
</evidence>
<dbReference type="AlphaFoldDB" id="A4S8J1"/>
<dbReference type="Proteomes" id="UP000001568">
    <property type="component" value="Chromosome 15"/>
</dbReference>
<evidence type="ECO:0000313" key="4">
    <source>
        <dbReference type="Proteomes" id="UP000001568"/>
    </source>
</evidence>
<dbReference type="EMBL" id="CP000595">
    <property type="protein sequence ID" value="ABP00069.1"/>
    <property type="molecule type" value="Genomic_DNA"/>
</dbReference>
<dbReference type="PANTHER" id="PTHR46999:SF2">
    <property type="entry name" value="CARBOHYDRATE-BINDING MODULE FAMILY 45 PROTEIN"/>
    <property type="match status" value="1"/>
</dbReference>
<evidence type="ECO:0000259" key="2">
    <source>
        <dbReference type="Pfam" id="PF01326"/>
    </source>
</evidence>
<dbReference type="GO" id="GO:0016301">
    <property type="term" value="F:kinase activity"/>
    <property type="evidence" value="ECO:0007669"/>
    <property type="project" value="InterPro"/>
</dbReference>
<dbReference type="Pfam" id="PF01326">
    <property type="entry name" value="PPDK_N"/>
    <property type="match status" value="1"/>
</dbReference>
<gene>
    <name evidence="3" type="ORF">OSTLU_25613</name>
</gene>
<dbReference type="Gene3D" id="3.30.1490.20">
    <property type="entry name" value="ATP-grasp fold, A domain"/>
    <property type="match status" value="2"/>
</dbReference>
<dbReference type="KEGG" id="olu:OSTLU_25613"/>
<feature type="domain" description="Pyruvate phosphate dikinase AMP/ATP-binding" evidence="2">
    <location>
        <begin position="558"/>
        <end position="758"/>
    </location>
</feature>
<dbReference type="GeneID" id="5005741"/>
<dbReference type="SUPFAM" id="SSF56059">
    <property type="entry name" value="Glutathione synthetase ATP-binding domain-like"/>
    <property type="match status" value="1"/>
</dbReference>
<keyword evidence="4" id="KW-1185">Reference proteome</keyword>
<dbReference type="RefSeq" id="XP_001421775.1">
    <property type="nucleotide sequence ID" value="XM_001421738.1"/>
</dbReference>
<dbReference type="GO" id="GO:0005524">
    <property type="term" value="F:ATP binding"/>
    <property type="evidence" value="ECO:0007669"/>
    <property type="project" value="InterPro"/>
</dbReference>
<dbReference type="InterPro" id="IPR002192">
    <property type="entry name" value="PPDK_AMP/ATP-bd"/>
</dbReference>
<organism evidence="3 4">
    <name type="scientific">Ostreococcus lucimarinus (strain CCE9901)</name>
    <dbReference type="NCBI Taxonomy" id="436017"/>
    <lineage>
        <taxon>Eukaryota</taxon>
        <taxon>Viridiplantae</taxon>
        <taxon>Chlorophyta</taxon>
        <taxon>Mamiellophyceae</taxon>
        <taxon>Mamiellales</taxon>
        <taxon>Bathycoccaceae</taxon>
        <taxon>Ostreococcus</taxon>
    </lineage>
</organism>
<name>A4S8J1_OSTLU</name>
<dbReference type="HOGENOM" id="CLU_002399_0_0_1"/>
<comment type="similarity">
    <text evidence="1">Belongs to the PEP-utilizing enzyme family.</text>
</comment>
<dbReference type="OrthoDB" id="6123450at2759"/>